<accession>A0AAU9CJJ1</accession>
<dbReference type="RefSeq" id="WP_338393325.1">
    <property type="nucleotide sequence ID" value="NZ_AP025314.1"/>
</dbReference>
<evidence type="ECO:0000313" key="1">
    <source>
        <dbReference type="EMBL" id="BDD08037.1"/>
    </source>
</evidence>
<evidence type="ECO:0000313" key="2">
    <source>
        <dbReference type="Proteomes" id="UP001348817"/>
    </source>
</evidence>
<dbReference type="Pfam" id="PF04229">
    <property type="entry name" value="GrpB"/>
    <property type="match status" value="1"/>
</dbReference>
<dbReference type="KEGG" id="fax:FUAX_04690"/>
<protein>
    <recommendedName>
        <fullName evidence="3">GrpB family protein</fullName>
    </recommendedName>
</protein>
<sequence>MKKTLYDLTKEDWNTLFPVSLVEHDPEWKTIFENEKERIIEAVGQESILRIEHFGSTSIPGIKSKPYIDMMIEIPEDLLFDEGLVEKFEDLGYVHFKVPAREGIEEYSSFGKGYNIEVQKEQIFHIHMCPKENVMWRQIDFRNYLVSNPGKAKEYETLKVELATKYRNDRGAYVMGKTEFVNEVLALIEG</sequence>
<dbReference type="AlphaFoldDB" id="A0AAU9CJJ1"/>
<dbReference type="PANTHER" id="PTHR34822">
    <property type="entry name" value="GRPB DOMAIN PROTEIN (AFU_ORTHOLOGUE AFUA_1G01530)"/>
    <property type="match status" value="1"/>
</dbReference>
<dbReference type="EMBL" id="AP025314">
    <property type="protein sequence ID" value="BDD08037.1"/>
    <property type="molecule type" value="Genomic_DNA"/>
</dbReference>
<reference evidence="1 2" key="1">
    <citation type="submission" date="2021-12" db="EMBL/GenBank/DDBJ databases">
        <title>Genome sequencing of bacteria with rrn-lacking chromosome and rrn-plasmid.</title>
        <authorList>
            <person name="Anda M."/>
            <person name="Iwasaki W."/>
        </authorList>
    </citation>
    <scope>NUCLEOTIDE SEQUENCE [LARGE SCALE GENOMIC DNA]</scope>
    <source>
        <strain evidence="1 2">DSM 100852</strain>
    </source>
</reference>
<dbReference type="Proteomes" id="UP001348817">
    <property type="component" value="Chromosome"/>
</dbReference>
<dbReference type="InterPro" id="IPR007344">
    <property type="entry name" value="GrpB/CoaE"/>
</dbReference>
<gene>
    <name evidence="1" type="ORF">FUAX_04690</name>
</gene>
<dbReference type="PANTHER" id="PTHR34822:SF1">
    <property type="entry name" value="GRPB FAMILY PROTEIN"/>
    <property type="match status" value="1"/>
</dbReference>
<proteinExistence type="predicted"/>
<keyword evidence="2" id="KW-1185">Reference proteome</keyword>
<dbReference type="Gene3D" id="3.30.460.10">
    <property type="entry name" value="Beta Polymerase, domain 2"/>
    <property type="match status" value="1"/>
</dbReference>
<evidence type="ECO:0008006" key="3">
    <source>
        <dbReference type="Google" id="ProtNLM"/>
    </source>
</evidence>
<dbReference type="SUPFAM" id="SSF81301">
    <property type="entry name" value="Nucleotidyltransferase"/>
    <property type="match status" value="1"/>
</dbReference>
<dbReference type="InterPro" id="IPR043519">
    <property type="entry name" value="NT_sf"/>
</dbReference>
<name>A0AAU9CJJ1_9BACT</name>
<organism evidence="1 2">
    <name type="scientific">Fulvitalea axinellae</name>
    <dbReference type="NCBI Taxonomy" id="1182444"/>
    <lineage>
        <taxon>Bacteria</taxon>
        <taxon>Pseudomonadati</taxon>
        <taxon>Bacteroidota</taxon>
        <taxon>Cytophagia</taxon>
        <taxon>Cytophagales</taxon>
        <taxon>Persicobacteraceae</taxon>
        <taxon>Fulvitalea</taxon>
    </lineage>
</organism>